<comment type="similarity">
    <text evidence="1">Belongs to the ATP12 family.</text>
</comment>
<keyword evidence="3" id="KW-0143">Chaperone</keyword>
<dbReference type="HOGENOM" id="CLU_047893_3_0_5"/>
<evidence type="ECO:0000256" key="3">
    <source>
        <dbReference type="ARBA" id="ARBA00023186"/>
    </source>
</evidence>
<dbReference type="PANTHER" id="PTHR21013">
    <property type="entry name" value="ATP SYNTHASE MITOCHONDRIAL F1 COMPLEX ASSEMBLY FACTOR 2/ATP12 PROTEIN, MITOCHONDRIAL PRECURSOR"/>
    <property type="match status" value="1"/>
</dbReference>
<accession>D7A1F0</accession>
<dbReference type="PANTHER" id="PTHR21013:SF10">
    <property type="entry name" value="ATP SYNTHASE MITOCHONDRIAL F1 COMPLEX ASSEMBLY FACTOR 2"/>
    <property type="match status" value="1"/>
</dbReference>
<dbReference type="Proteomes" id="UP000006633">
    <property type="component" value="Chromosome"/>
</dbReference>
<dbReference type="RefSeq" id="WP_013167012.1">
    <property type="nucleotide sequence ID" value="NC_014217.1"/>
</dbReference>
<dbReference type="EMBL" id="CP002026">
    <property type="protein sequence ID" value="ADH89508.1"/>
    <property type="molecule type" value="Genomic_DNA"/>
</dbReference>
<dbReference type="InterPro" id="IPR042272">
    <property type="entry name" value="ATP12_ATP_synth-F1-assembly_N"/>
</dbReference>
<organism evidence="5 6">
    <name type="scientific">Ancylobacter novellus (strain ATCC 8093 / DSM 506 / JCM 20403 / CCM 1077 / IAM 12100 / NBRC 12443 / NCIMB 10456)</name>
    <name type="common">Starkeya novella</name>
    <dbReference type="NCBI Taxonomy" id="639283"/>
    <lineage>
        <taxon>Bacteria</taxon>
        <taxon>Pseudomonadati</taxon>
        <taxon>Pseudomonadota</taxon>
        <taxon>Alphaproteobacteria</taxon>
        <taxon>Hyphomicrobiales</taxon>
        <taxon>Xanthobacteraceae</taxon>
        <taxon>Ancylobacter</taxon>
    </lineage>
</organism>
<dbReference type="SUPFAM" id="SSF160909">
    <property type="entry name" value="ATP12-like"/>
    <property type="match status" value="1"/>
</dbReference>
<evidence type="ECO:0000313" key="6">
    <source>
        <dbReference type="Proteomes" id="UP000006633"/>
    </source>
</evidence>
<keyword evidence="6" id="KW-1185">Reference proteome</keyword>
<protein>
    <submittedName>
        <fullName evidence="5">ATP12 ATPase</fullName>
    </submittedName>
</protein>
<dbReference type="KEGG" id="sno:Snov_2212"/>
<dbReference type="Gene3D" id="1.10.3580.10">
    <property type="entry name" value="ATP12 ATPase"/>
    <property type="match status" value="1"/>
</dbReference>
<dbReference type="InterPro" id="IPR023335">
    <property type="entry name" value="ATP12_ortho_dom_sf"/>
</dbReference>
<evidence type="ECO:0000313" key="5">
    <source>
        <dbReference type="EMBL" id="ADH89508.1"/>
    </source>
</evidence>
<dbReference type="eggNOG" id="COG5387">
    <property type="taxonomic scope" value="Bacteria"/>
</dbReference>
<dbReference type="GO" id="GO:0043461">
    <property type="term" value="P:proton-transporting ATP synthase complex assembly"/>
    <property type="evidence" value="ECO:0007669"/>
    <property type="project" value="InterPro"/>
</dbReference>
<evidence type="ECO:0000256" key="1">
    <source>
        <dbReference type="ARBA" id="ARBA00008231"/>
    </source>
</evidence>
<dbReference type="Pfam" id="PF07542">
    <property type="entry name" value="ATP12"/>
    <property type="match status" value="1"/>
</dbReference>
<dbReference type="AlphaFoldDB" id="D7A1F0"/>
<gene>
    <name evidence="5" type="ordered locus">Snov_2212</name>
</gene>
<dbReference type="STRING" id="639283.Snov_2212"/>
<keyword evidence="2" id="KW-0809">Transit peptide</keyword>
<feature type="region of interest" description="Disordered" evidence="4">
    <location>
        <begin position="1"/>
        <end position="21"/>
    </location>
</feature>
<dbReference type="Gene3D" id="3.30.2180.10">
    <property type="entry name" value="ATP12-like"/>
    <property type="match status" value="1"/>
</dbReference>
<evidence type="ECO:0000256" key="2">
    <source>
        <dbReference type="ARBA" id="ARBA00022946"/>
    </source>
</evidence>
<evidence type="ECO:0000256" key="4">
    <source>
        <dbReference type="SAM" id="MobiDB-lite"/>
    </source>
</evidence>
<sequence length="256" mass="27638">MSDQDRGKDIPLAPGLPPGMGERKLPKRFYKAATVAPVGEGLFRIELDGRPVRTPGRNLIAVPGEALAQALAAEWQAQGELIDPMSMPMTRLANSALDGVASAMEEVAGEIARYAGSDLLCYRADSPEKLVALQGALWDPLLDWAREEFGAVFVLSEGVRFVDQPERTLEAIAGALPDEPLRLAALNLMTTLSGSAVIALAVARGRITAQEAWRAAHADEEIQEELWGTDAEALARRAARFRDFEAAARLVALLER</sequence>
<name>D7A1F0_ANCN5</name>
<dbReference type="InterPro" id="IPR011419">
    <property type="entry name" value="ATP12_ATP_synth-F1-assembly"/>
</dbReference>
<reference evidence="5 6" key="1">
    <citation type="journal article" date="2012" name="Stand. Genomic Sci.">
        <title>Complete genome sequence of the facultatively chemolithoautotrophic and methylotrophic alpha Proteobacterium Starkeya novella type strain (ATCC 8093(T)).</title>
        <authorList>
            <person name="Kappler U."/>
            <person name="Davenport K."/>
            <person name="Beatson S."/>
            <person name="Lucas S."/>
            <person name="Lapidus A."/>
            <person name="Copeland A."/>
            <person name="Berry K.W."/>
            <person name="Glavina Del Rio T."/>
            <person name="Hammon N."/>
            <person name="Dalin E."/>
            <person name="Tice H."/>
            <person name="Pitluck S."/>
            <person name="Richardson P."/>
            <person name="Bruce D."/>
            <person name="Goodwin L.A."/>
            <person name="Han C."/>
            <person name="Tapia R."/>
            <person name="Detter J.C."/>
            <person name="Chang Y.J."/>
            <person name="Jeffries C.D."/>
            <person name="Land M."/>
            <person name="Hauser L."/>
            <person name="Kyrpides N.C."/>
            <person name="Goker M."/>
            <person name="Ivanova N."/>
            <person name="Klenk H.P."/>
            <person name="Woyke T."/>
        </authorList>
    </citation>
    <scope>NUCLEOTIDE SEQUENCE [LARGE SCALE GENOMIC DNA]</scope>
    <source>
        <strain evidence="6">ATCC 8093 / DSM 506 / JCM 20403 / CCM 1077 / IAM 12100 / NBRC 12443 / NCIMB 10456</strain>
    </source>
</reference>
<proteinExistence type="inferred from homology"/>